<evidence type="ECO:0000256" key="1">
    <source>
        <dbReference type="SAM" id="SignalP"/>
    </source>
</evidence>
<dbReference type="InterPro" id="IPR015943">
    <property type="entry name" value="WD40/YVTN_repeat-like_dom_sf"/>
</dbReference>
<dbReference type="AlphaFoldDB" id="A0A4R2K0R3"/>
<dbReference type="RefSeq" id="WP_207925884.1">
    <property type="nucleotide sequence ID" value="NZ_SLWS01000001.1"/>
</dbReference>
<organism evidence="2 3">
    <name type="scientific">Actinocrispum wychmicini</name>
    <dbReference type="NCBI Taxonomy" id="1213861"/>
    <lineage>
        <taxon>Bacteria</taxon>
        <taxon>Bacillati</taxon>
        <taxon>Actinomycetota</taxon>
        <taxon>Actinomycetes</taxon>
        <taxon>Pseudonocardiales</taxon>
        <taxon>Pseudonocardiaceae</taxon>
        <taxon>Actinocrispum</taxon>
    </lineage>
</organism>
<accession>A0A4R2K0R3</accession>
<sequence length="374" mass="38780">MLAALAGLLVFSTPSYAGQAGFLPSSTSWLTASRGAVFGYTPCGGDLCPALLGTVDGGATWHALTPPPVKLPDNHNQVQLTVIDRRTSFVSDGTSLWATNDSARSWYQISLSALRTPFFISKVAISHGKVFAVAQSLGNGEEDFTQIYSAPVGATILRPLAGFVAKGGINYGDIAVDGNVIQLYLGADFASEQYGYSVDGIHFRVAPSPCPVANFARLGGIRDGRPMVLCNGGGGSPAPGHMTRQVWTAPQLGGTFEASAPAPDVGITQGFGPASPQNITIAAVGGGIGILHNSFDGGQTWKSLTLSERGFGLFDLRFVTDKVGFVVDGTPDSADGSAVFRSVDAGHTWQEMKINATRWATTGQGGGPPGAEAL</sequence>
<dbReference type="Proteomes" id="UP000295680">
    <property type="component" value="Unassembled WGS sequence"/>
</dbReference>
<evidence type="ECO:0000313" key="2">
    <source>
        <dbReference type="EMBL" id="TCO65222.1"/>
    </source>
</evidence>
<keyword evidence="3" id="KW-1185">Reference proteome</keyword>
<dbReference type="EMBL" id="SLWS01000001">
    <property type="protein sequence ID" value="TCO65222.1"/>
    <property type="molecule type" value="Genomic_DNA"/>
</dbReference>
<feature type="chain" id="PRO_5039684524" description="BNR/Asp-box repeat protein" evidence="1">
    <location>
        <begin position="18"/>
        <end position="374"/>
    </location>
</feature>
<feature type="signal peptide" evidence="1">
    <location>
        <begin position="1"/>
        <end position="17"/>
    </location>
</feature>
<name>A0A4R2K0R3_9PSEU</name>
<dbReference type="SUPFAM" id="SSF110296">
    <property type="entry name" value="Oligoxyloglucan reducing end-specific cellobiohydrolase"/>
    <property type="match status" value="1"/>
</dbReference>
<evidence type="ECO:0008006" key="4">
    <source>
        <dbReference type="Google" id="ProtNLM"/>
    </source>
</evidence>
<gene>
    <name evidence="2" type="ORF">EV192_1011010</name>
</gene>
<keyword evidence="1" id="KW-0732">Signal</keyword>
<reference evidence="2 3" key="1">
    <citation type="submission" date="2019-03" db="EMBL/GenBank/DDBJ databases">
        <title>Genomic Encyclopedia of Type Strains, Phase IV (KMG-IV): sequencing the most valuable type-strain genomes for metagenomic binning, comparative biology and taxonomic classification.</title>
        <authorList>
            <person name="Goeker M."/>
        </authorList>
    </citation>
    <scope>NUCLEOTIDE SEQUENCE [LARGE SCALE GENOMIC DNA]</scope>
    <source>
        <strain evidence="2 3">DSM 45934</strain>
    </source>
</reference>
<comment type="caution">
    <text evidence="2">The sequence shown here is derived from an EMBL/GenBank/DDBJ whole genome shotgun (WGS) entry which is preliminary data.</text>
</comment>
<proteinExistence type="predicted"/>
<dbReference type="Gene3D" id="2.130.10.10">
    <property type="entry name" value="YVTN repeat-like/Quinoprotein amine dehydrogenase"/>
    <property type="match status" value="1"/>
</dbReference>
<protein>
    <recommendedName>
        <fullName evidence="4">BNR/Asp-box repeat protein</fullName>
    </recommendedName>
</protein>
<evidence type="ECO:0000313" key="3">
    <source>
        <dbReference type="Proteomes" id="UP000295680"/>
    </source>
</evidence>